<dbReference type="Pfam" id="PF00013">
    <property type="entry name" value="KH_1"/>
    <property type="match status" value="1"/>
</dbReference>
<dbReference type="AlphaFoldDB" id="A0A0L7REK4"/>
<dbReference type="InterPro" id="IPR036612">
    <property type="entry name" value="KH_dom_type_1_sf"/>
</dbReference>
<sequence length="350" mass="40529">MNVLKPELIWVEDRCYRLLGNTESLDSRNISPYVEDSYQLDYKDCEVESYDADIEIVPYKGTQFKHTFHVAKSFFPFIAGAKHAVRKRLETETKTFIQIPKLGQDGDIVILGTDHKGIVTARHRINLLMEATRKKLHPTHFLSIPLNKPEIIKEFNLFKTTVLNNSKKASRGVDETIFQMPTKLHLTIGMLKLLDDTERNQAIEALNYCKEYIVKPIIKKYGRIHIQIQGTDIMNDDPTEVRVLYAKIIDKSEVLQKLSDEIVNYYASIGLLYKMNDRVKLHVTFMNTRFNLDEEREHNKAPKTFDATEIMKAHENTVFGEMTLTDIHISQRHTLGSDGYYQATAKINLY</sequence>
<proteinExistence type="predicted"/>
<gene>
    <name evidence="2" type="ORF">WH47_07622</name>
</gene>
<evidence type="ECO:0000313" key="2">
    <source>
        <dbReference type="EMBL" id="KOC69171.1"/>
    </source>
</evidence>
<reference evidence="2 3" key="1">
    <citation type="submission" date="2015-07" db="EMBL/GenBank/DDBJ databases">
        <title>The genome of Habropoda laboriosa.</title>
        <authorList>
            <person name="Pan H."/>
            <person name="Kapheim K."/>
        </authorList>
    </citation>
    <scope>NUCLEOTIDE SEQUENCE [LARGE SCALE GENOMIC DNA]</scope>
    <source>
        <strain evidence="2">0110345459</strain>
    </source>
</reference>
<dbReference type="GO" id="GO:0006355">
    <property type="term" value="P:regulation of DNA-templated transcription"/>
    <property type="evidence" value="ECO:0007669"/>
    <property type="project" value="TreeGrafter"/>
</dbReference>
<dbReference type="PIRSF" id="PIRSF027019">
    <property type="entry name" value="Euk_LigT"/>
    <property type="match status" value="1"/>
</dbReference>
<feature type="domain" description="K Homology" evidence="1">
    <location>
        <begin position="62"/>
        <end position="130"/>
    </location>
</feature>
<name>A0A0L7REK4_9HYME</name>
<evidence type="ECO:0000313" key="3">
    <source>
        <dbReference type="Proteomes" id="UP000053825"/>
    </source>
</evidence>
<evidence type="ECO:0000259" key="1">
    <source>
        <dbReference type="SMART" id="SM00322"/>
    </source>
</evidence>
<dbReference type="Gene3D" id="3.90.1140.10">
    <property type="entry name" value="Cyclic phosphodiesterase"/>
    <property type="match status" value="1"/>
</dbReference>
<dbReference type="Proteomes" id="UP000053825">
    <property type="component" value="Unassembled WGS sequence"/>
</dbReference>
<dbReference type="GO" id="GO:0005634">
    <property type="term" value="C:nucleus"/>
    <property type="evidence" value="ECO:0007669"/>
    <property type="project" value="TreeGrafter"/>
</dbReference>
<dbReference type="GO" id="GO:0006307">
    <property type="term" value="P:DNA alkylation repair"/>
    <property type="evidence" value="ECO:0007669"/>
    <property type="project" value="InterPro"/>
</dbReference>
<dbReference type="SUPFAM" id="SSF54791">
    <property type="entry name" value="Eukaryotic type KH-domain (KH-domain type I)"/>
    <property type="match status" value="1"/>
</dbReference>
<dbReference type="Gene3D" id="3.30.1370.10">
    <property type="entry name" value="K Homology domain, type 1"/>
    <property type="match status" value="1"/>
</dbReference>
<dbReference type="InterPro" id="IPR047538">
    <property type="entry name" value="KH-I_ASCC1"/>
</dbReference>
<keyword evidence="3" id="KW-1185">Reference proteome</keyword>
<dbReference type="InterPro" id="IPR009210">
    <property type="entry name" value="ASCC1"/>
</dbReference>
<dbReference type="SMART" id="SM00322">
    <property type="entry name" value="KH"/>
    <property type="match status" value="1"/>
</dbReference>
<dbReference type="InterPro" id="IPR004088">
    <property type="entry name" value="KH_dom_type_1"/>
</dbReference>
<dbReference type="PANTHER" id="PTHR13360">
    <property type="entry name" value="ACTIVATING SIGNAL COINTEGRATOR 1 COMPLEX SUBUNIT 1"/>
    <property type="match status" value="1"/>
</dbReference>
<dbReference type="OrthoDB" id="277832at2759"/>
<dbReference type="Pfam" id="PF10469">
    <property type="entry name" value="AKAP7_NLS"/>
    <property type="match status" value="1"/>
</dbReference>
<organism evidence="2 3">
    <name type="scientific">Habropoda laboriosa</name>
    <dbReference type="NCBI Taxonomy" id="597456"/>
    <lineage>
        <taxon>Eukaryota</taxon>
        <taxon>Metazoa</taxon>
        <taxon>Ecdysozoa</taxon>
        <taxon>Arthropoda</taxon>
        <taxon>Hexapoda</taxon>
        <taxon>Insecta</taxon>
        <taxon>Pterygota</taxon>
        <taxon>Neoptera</taxon>
        <taxon>Endopterygota</taxon>
        <taxon>Hymenoptera</taxon>
        <taxon>Apocrita</taxon>
        <taxon>Aculeata</taxon>
        <taxon>Apoidea</taxon>
        <taxon>Anthophila</taxon>
        <taxon>Apidae</taxon>
        <taxon>Habropoda</taxon>
    </lineage>
</organism>
<dbReference type="PANTHER" id="PTHR13360:SF1">
    <property type="entry name" value="ACTIVATING SIGNAL COINTEGRATOR 1 COMPLEX SUBUNIT 1"/>
    <property type="match status" value="1"/>
</dbReference>
<dbReference type="STRING" id="597456.A0A0L7REK4"/>
<dbReference type="InterPro" id="IPR004087">
    <property type="entry name" value="KH_dom"/>
</dbReference>
<dbReference type="GO" id="GO:0003723">
    <property type="term" value="F:RNA binding"/>
    <property type="evidence" value="ECO:0007669"/>
    <property type="project" value="InterPro"/>
</dbReference>
<accession>A0A0L7REK4</accession>
<dbReference type="InterPro" id="IPR019510">
    <property type="entry name" value="AKAP7-like_phosphoesterase"/>
</dbReference>
<dbReference type="EMBL" id="KQ414612">
    <property type="protein sequence ID" value="KOC69171.1"/>
    <property type="molecule type" value="Genomic_DNA"/>
</dbReference>
<protein>
    <submittedName>
        <fullName evidence="2">Activating signal cointegrator 1 complex subunit 1</fullName>
    </submittedName>
</protein>
<dbReference type="CDD" id="cd22419">
    <property type="entry name" value="KH-I_ASCC1"/>
    <property type="match status" value="1"/>
</dbReference>